<dbReference type="InterPro" id="IPR016024">
    <property type="entry name" value="ARM-type_fold"/>
</dbReference>
<dbReference type="PANTHER" id="PTHR16023">
    <property type="entry name" value="TAX1 BINDING PROTEIN-RELATED"/>
    <property type="match status" value="1"/>
</dbReference>
<sequence length="545" mass="61700">MIHHGMEIVGGVSVQLPQQISVQSYMTDNQYAPLTAAVVRTLTDKLYEKRKASALDIEKLVRDLYATNQLTQLDKLLTVLRELAMAPNGHTRKGGLIGLAAAAIALGKNAPPFATHLIEPVLSCFNDPDLRVRYYACEVPHTLKYHTSIPEEFTFYLFFFKFKSFVKDILQSLYNIVKICKVAVLSHFDQLFDVLWKLSADSDQNVRSGAELLDRLLMDIVVSKEGFDIANLMALIRDRIYVQTSSNRKFIVSWLNIMLTTPSFSVLPFLSEVSDGLFKMLGDSQPAVRDVTETVLGQFLKGVKTTPEALSQEDRAQMVNVLLVHAHEKEPPLGRKLALIWMDEFIRLYDAKLLPYLSAYLTAVLPSLDCEGLREFIYNFLFLHMDSIFPVLLSTLADTSDEVLLLDLHLLSDVCQTNSDQHQVNLTLFQLSEDTMKLLSPVSPSLIKFSISLLEMFRAEPALLNERGVLIIRYAVYLCLNLYNNITFRTLYDKFMNMAANIIIFYQIDVTVDVLVEVDKLVSILESPVLACEFDFQTLAILILE</sequence>
<dbReference type="SUPFAM" id="SSF48371">
    <property type="entry name" value="ARM repeat"/>
    <property type="match status" value="1"/>
</dbReference>
<dbReference type="GO" id="GO:0010008">
    <property type="term" value="C:endosome membrane"/>
    <property type="evidence" value="ECO:0007669"/>
    <property type="project" value="TreeGrafter"/>
</dbReference>
<evidence type="ECO:0000313" key="1">
    <source>
        <dbReference type="Proteomes" id="UP000095283"/>
    </source>
</evidence>
<organism evidence="1 2">
    <name type="scientific">Heterorhabditis bacteriophora</name>
    <name type="common">Entomopathogenic nematode worm</name>
    <dbReference type="NCBI Taxonomy" id="37862"/>
    <lineage>
        <taxon>Eukaryota</taxon>
        <taxon>Metazoa</taxon>
        <taxon>Ecdysozoa</taxon>
        <taxon>Nematoda</taxon>
        <taxon>Chromadorea</taxon>
        <taxon>Rhabditida</taxon>
        <taxon>Rhabditina</taxon>
        <taxon>Rhabditomorpha</taxon>
        <taxon>Strongyloidea</taxon>
        <taxon>Heterorhabditidae</taxon>
        <taxon>Heterorhabditis</taxon>
    </lineage>
</organism>
<dbReference type="WBParaSite" id="Hba_01088">
    <property type="protein sequence ID" value="Hba_01088"/>
    <property type="gene ID" value="Hba_01088"/>
</dbReference>
<dbReference type="Pfam" id="PF12755">
    <property type="entry name" value="Vac14_Fab1_bd"/>
    <property type="match status" value="2"/>
</dbReference>
<keyword evidence="1" id="KW-1185">Reference proteome</keyword>
<dbReference type="InterPro" id="IPR026825">
    <property type="entry name" value="Vac14"/>
</dbReference>
<protein>
    <submittedName>
        <fullName evidence="2">Protein VAC14 homolog</fullName>
    </submittedName>
</protein>
<accession>A0A1I7W8Y4</accession>
<reference evidence="2" key="1">
    <citation type="submission" date="2016-11" db="UniProtKB">
        <authorList>
            <consortium name="WormBaseParasite"/>
        </authorList>
    </citation>
    <scope>IDENTIFICATION</scope>
</reference>
<dbReference type="InterPro" id="IPR011989">
    <property type="entry name" value="ARM-like"/>
</dbReference>
<proteinExistence type="predicted"/>
<dbReference type="Proteomes" id="UP000095283">
    <property type="component" value="Unplaced"/>
</dbReference>
<dbReference type="AlphaFoldDB" id="A0A1I7W8Y4"/>
<evidence type="ECO:0000313" key="2">
    <source>
        <dbReference type="WBParaSite" id="Hba_01088"/>
    </source>
</evidence>
<name>A0A1I7W8Y4_HETBA</name>
<dbReference type="Gene3D" id="1.25.10.10">
    <property type="entry name" value="Leucine-rich Repeat Variant"/>
    <property type="match status" value="2"/>
</dbReference>
<dbReference type="GO" id="GO:0070772">
    <property type="term" value="C:PAS complex"/>
    <property type="evidence" value="ECO:0007669"/>
    <property type="project" value="InterPro"/>
</dbReference>
<dbReference type="PANTHER" id="PTHR16023:SF0">
    <property type="entry name" value="PROTEIN VAC14 HOMOLOG"/>
    <property type="match status" value="1"/>
</dbReference>
<dbReference type="GO" id="GO:0006661">
    <property type="term" value="P:phosphatidylinositol biosynthetic process"/>
    <property type="evidence" value="ECO:0007669"/>
    <property type="project" value="InterPro"/>
</dbReference>